<dbReference type="RefSeq" id="WP_149096720.1">
    <property type="nucleotide sequence ID" value="NZ_JBGOGF010000020.1"/>
</dbReference>
<reference evidence="2 4" key="1">
    <citation type="submission" date="2019-07" db="EMBL/GenBank/DDBJ databases">
        <authorList>
            <person name="Qu J.-H."/>
        </authorList>
    </citation>
    <scope>NUCLEOTIDE SEQUENCE [LARGE SCALE GENOMIC DNA]</scope>
    <source>
        <strain evidence="2 4">MDT1-10-3</strain>
    </source>
</reference>
<reference evidence="2 4" key="2">
    <citation type="submission" date="2019-09" db="EMBL/GenBank/DDBJ databases">
        <title>A bacterium isolated from glacier soil.</title>
        <authorList>
            <person name="Liu Q."/>
        </authorList>
    </citation>
    <scope>NUCLEOTIDE SEQUENCE [LARGE SCALE GENOMIC DNA]</scope>
    <source>
        <strain evidence="2 4">MDT1-10-3</strain>
    </source>
</reference>
<name>A0A5M8QT44_9BACT</name>
<dbReference type="OrthoDB" id="956870at2"/>
<dbReference type="AlphaFoldDB" id="A0A5M8QT44"/>
<dbReference type="EMBL" id="JBGOGF010000020">
    <property type="protein sequence ID" value="MFA1773812.1"/>
    <property type="molecule type" value="Genomic_DNA"/>
</dbReference>
<feature type="region of interest" description="Disordered" evidence="1">
    <location>
        <begin position="124"/>
        <end position="146"/>
    </location>
</feature>
<dbReference type="Proteomes" id="UP000323866">
    <property type="component" value="Unassembled WGS sequence"/>
</dbReference>
<keyword evidence="5" id="KW-1185">Reference proteome</keyword>
<feature type="region of interest" description="Disordered" evidence="1">
    <location>
        <begin position="57"/>
        <end position="92"/>
    </location>
</feature>
<feature type="compositionally biased region" description="Polar residues" evidence="1">
    <location>
        <begin position="77"/>
        <end position="86"/>
    </location>
</feature>
<dbReference type="Proteomes" id="UP001570846">
    <property type="component" value="Unassembled WGS sequence"/>
</dbReference>
<evidence type="ECO:0000313" key="2">
    <source>
        <dbReference type="EMBL" id="KAA6438034.1"/>
    </source>
</evidence>
<organism evidence="2 4">
    <name type="scientific">Rufibacter glacialis</name>
    <dbReference type="NCBI Taxonomy" id="1259555"/>
    <lineage>
        <taxon>Bacteria</taxon>
        <taxon>Pseudomonadati</taxon>
        <taxon>Bacteroidota</taxon>
        <taxon>Cytophagia</taxon>
        <taxon>Cytophagales</taxon>
        <taxon>Hymenobacteraceae</taxon>
        <taxon>Rufibacter</taxon>
    </lineage>
</organism>
<sequence>MPYLSIVQAAEATGKSPKTIRRLISKPESQSFITREGEGANAPVLIDSSYLASVYPMSLQAEGTDTPGKEPRHGSDTDSQNDQAPPQSEMERDFIAFLKEEVRKRDEQLAMKDRRIEDLTEKLTSIKLLTEGEPAEKSKSRKWWPW</sequence>
<feature type="compositionally biased region" description="Basic and acidic residues" evidence="1">
    <location>
        <begin position="67"/>
        <end position="76"/>
    </location>
</feature>
<evidence type="ECO:0000313" key="4">
    <source>
        <dbReference type="Proteomes" id="UP000323866"/>
    </source>
</evidence>
<comment type="caution">
    <text evidence="2">The sequence shown here is derived from an EMBL/GenBank/DDBJ whole genome shotgun (WGS) entry which is preliminary data.</text>
</comment>
<gene>
    <name evidence="3" type="ORF">ACD591_21135</name>
    <name evidence="2" type="ORF">FOE74_00825</name>
</gene>
<evidence type="ECO:0000313" key="3">
    <source>
        <dbReference type="EMBL" id="MFA1773812.1"/>
    </source>
</evidence>
<reference evidence="3 5" key="3">
    <citation type="submission" date="2024-08" db="EMBL/GenBank/DDBJ databases">
        <authorList>
            <person name="Wei W."/>
        </authorList>
    </citation>
    <scope>NUCLEOTIDE SEQUENCE [LARGE SCALE GENOMIC DNA]</scope>
    <source>
        <strain evidence="3 5">XU2</strain>
    </source>
</reference>
<evidence type="ECO:0000313" key="5">
    <source>
        <dbReference type="Proteomes" id="UP001570846"/>
    </source>
</evidence>
<protein>
    <submittedName>
        <fullName evidence="2">Uncharacterized protein</fullName>
    </submittedName>
</protein>
<accession>A0A5M8QT44</accession>
<evidence type="ECO:0000256" key="1">
    <source>
        <dbReference type="SAM" id="MobiDB-lite"/>
    </source>
</evidence>
<proteinExistence type="predicted"/>
<dbReference type="EMBL" id="VKKZ01000003">
    <property type="protein sequence ID" value="KAA6438034.1"/>
    <property type="molecule type" value="Genomic_DNA"/>
</dbReference>